<dbReference type="SUPFAM" id="SSF53448">
    <property type="entry name" value="Nucleotide-diphospho-sugar transferases"/>
    <property type="match status" value="1"/>
</dbReference>
<dbReference type="InterPro" id="IPR010446">
    <property type="entry name" value="GalNAc_Trfase_b"/>
</dbReference>
<dbReference type="EMBL" id="KM670447">
    <property type="protein sequence ID" value="AIT72042.1"/>
    <property type="molecule type" value="Genomic_DNA"/>
</dbReference>
<dbReference type="Pfam" id="PF06306">
    <property type="entry name" value="CgtA"/>
    <property type="match status" value="1"/>
</dbReference>
<sequence>MKNLIRLISFYLNLSRRAYITHKLQKLYAWKKPIKPYAFIRVCNEIKTIHASLHSILPCVKGGVIGFNSCTDGSKEYILDFCKKHPQFTPVEYPYDVIPGCDERYKENNIPLNNRLDTYYNFVWEKLPKEEWIIKIDADHIWLPKYLTMLCKLPLRKKDFIILNRINIHCENNTCYINKENPMTEVGDSWILYNSGNIKFKFQRGWNDENTFFAWEYLPQPKRNRIYGVLANFHFPIVKSQRSVFDSKQWIKIKDFDSKEFIIKNKMHNRIPEEFLDEKFILENFNKFNENSD</sequence>
<name>A0A097IYQ4_PASMD</name>
<accession>A0A097IYQ4</accession>
<reference evidence="1" key="1">
    <citation type="journal article" date="2014" name="Glycobiology">
        <title>Characterisation of the lipopolysaccharide produced by Pasteurella multocida serovars 6, 7 and 16; identification of lipopolysaccharide genotypes L4 and L8.</title>
        <authorList>
            <person name="Harper M."/>
            <person name="St Michael F."/>
            <person name="Steen J.A."/>
            <person name="John M."/>
            <person name="Wright A."/>
            <person name="van Dorsten L."/>
            <person name="Vinogradov E."/>
            <person name="Adler B."/>
            <person name="Cox A.D."/>
            <person name="Boyce J.D."/>
        </authorList>
    </citation>
    <scope>NUCLEOTIDE SEQUENCE</scope>
    <source>
        <strain evidence="1">P2192</strain>
    </source>
</reference>
<proteinExistence type="predicted"/>
<dbReference type="Gene3D" id="3.90.550.10">
    <property type="entry name" value="Spore Coat Polysaccharide Biosynthesis Protein SpsA, Chain A"/>
    <property type="match status" value="1"/>
</dbReference>
<dbReference type="InterPro" id="IPR029044">
    <property type="entry name" value="Nucleotide-diphossugar_trans"/>
</dbReference>
<gene>
    <name evidence="1" type="primary">natD</name>
</gene>
<dbReference type="AlphaFoldDB" id="A0A097IYQ4"/>
<organism evidence="1">
    <name type="scientific">Pasteurella multocida subsp. multocida</name>
    <dbReference type="NCBI Taxonomy" id="44283"/>
    <lineage>
        <taxon>Bacteria</taxon>
        <taxon>Pseudomonadati</taxon>
        <taxon>Pseudomonadota</taxon>
        <taxon>Gammaproteobacteria</taxon>
        <taxon>Pasteurellales</taxon>
        <taxon>Pasteurellaceae</taxon>
        <taxon>Pasteurella</taxon>
    </lineage>
</organism>
<protein>
    <submittedName>
        <fullName evidence="1">NatD</fullName>
    </submittedName>
</protein>
<evidence type="ECO:0000313" key="1">
    <source>
        <dbReference type="EMBL" id="AIT72042.1"/>
    </source>
</evidence>